<keyword evidence="7" id="KW-1278">Translocase</keyword>
<keyword evidence="3 10" id="KW-0812">Transmembrane</keyword>
<dbReference type="PANTHER" id="PTHR43520:SF8">
    <property type="entry name" value="P-TYPE CU(+) TRANSPORTER"/>
    <property type="match status" value="1"/>
</dbReference>
<feature type="compositionally biased region" description="Low complexity" evidence="11">
    <location>
        <begin position="93"/>
        <end position="102"/>
    </location>
</feature>
<dbReference type="InterPro" id="IPR027256">
    <property type="entry name" value="P-typ_ATPase_IB"/>
</dbReference>
<dbReference type="RefSeq" id="WP_055395730.1">
    <property type="nucleotide sequence ID" value="NZ_JAMXAX010000004.1"/>
</dbReference>
<feature type="transmembrane region" description="Helical" evidence="10">
    <location>
        <begin position="725"/>
        <end position="746"/>
    </location>
</feature>
<dbReference type="Gene3D" id="3.40.50.1000">
    <property type="entry name" value="HAD superfamily/HAD-like"/>
    <property type="match status" value="1"/>
</dbReference>
<evidence type="ECO:0000256" key="2">
    <source>
        <dbReference type="ARBA" id="ARBA00006024"/>
    </source>
</evidence>
<keyword evidence="8 10" id="KW-1133">Transmembrane helix</keyword>
<evidence type="ECO:0000313" key="13">
    <source>
        <dbReference type="EMBL" id="MFC3937024.1"/>
    </source>
</evidence>
<dbReference type="CDD" id="cd02094">
    <property type="entry name" value="P-type_ATPase_Cu-like"/>
    <property type="match status" value="1"/>
</dbReference>
<proteinExistence type="inferred from homology"/>
<dbReference type="NCBIfam" id="TIGR01511">
    <property type="entry name" value="ATPase-IB1_Cu"/>
    <property type="match status" value="1"/>
</dbReference>
<feature type="compositionally biased region" description="Basic and acidic residues" evidence="11">
    <location>
        <begin position="103"/>
        <end position="112"/>
    </location>
</feature>
<accession>A0ABV8DEQ1</accession>
<protein>
    <submittedName>
        <fullName evidence="13">Heavy metal translocating P-type ATPase</fullName>
    </submittedName>
</protein>
<organism evidence="13 14">
    <name type="scientific">Acidovorax facilis</name>
    <dbReference type="NCBI Taxonomy" id="12917"/>
    <lineage>
        <taxon>Bacteria</taxon>
        <taxon>Pseudomonadati</taxon>
        <taxon>Pseudomonadota</taxon>
        <taxon>Betaproteobacteria</taxon>
        <taxon>Burkholderiales</taxon>
        <taxon>Comamonadaceae</taxon>
        <taxon>Acidovorax</taxon>
    </lineage>
</organism>
<keyword evidence="6 10" id="KW-0067">ATP-binding</keyword>
<dbReference type="SUPFAM" id="SSF81665">
    <property type="entry name" value="Calcium ATPase, transmembrane domain M"/>
    <property type="match status" value="1"/>
</dbReference>
<dbReference type="InterPro" id="IPR036412">
    <property type="entry name" value="HAD-like_sf"/>
</dbReference>
<evidence type="ECO:0000256" key="3">
    <source>
        <dbReference type="ARBA" id="ARBA00022692"/>
    </source>
</evidence>
<dbReference type="PRINTS" id="PR00119">
    <property type="entry name" value="CATATPASE"/>
</dbReference>
<evidence type="ECO:0000256" key="11">
    <source>
        <dbReference type="SAM" id="MobiDB-lite"/>
    </source>
</evidence>
<evidence type="ECO:0000256" key="7">
    <source>
        <dbReference type="ARBA" id="ARBA00022967"/>
    </source>
</evidence>
<gene>
    <name evidence="13" type="ORF">ACFOW3_20590</name>
</gene>
<evidence type="ECO:0000256" key="5">
    <source>
        <dbReference type="ARBA" id="ARBA00022741"/>
    </source>
</evidence>
<dbReference type="SFLD" id="SFLDS00003">
    <property type="entry name" value="Haloacid_Dehalogenase"/>
    <property type="match status" value="1"/>
</dbReference>
<dbReference type="NCBIfam" id="TIGR01494">
    <property type="entry name" value="ATPase_P-type"/>
    <property type="match status" value="1"/>
</dbReference>
<dbReference type="InterPro" id="IPR023299">
    <property type="entry name" value="ATPase_P-typ_cyto_dom_N"/>
</dbReference>
<evidence type="ECO:0000259" key="12">
    <source>
        <dbReference type="PROSITE" id="PS50846"/>
    </source>
</evidence>
<dbReference type="SFLD" id="SFLDG00002">
    <property type="entry name" value="C1.7:_P-type_atpase_like"/>
    <property type="match status" value="1"/>
</dbReference>
<keyword evidence="14" id="KW-1185">Reference proteome</keyword>
<evidence type="ECO:0000256" key="6">
    <source>
        <dbReference type="ARBA" id="ARBA00022840"/>
    </source>
</evidence>
<dbReference type="InterPro" id="IPR036163">
    <property type="entry name" value="HMA_dom_sf"/>
</dbReference>
<evidence type="ECO:0000256" key="9">
    <source>
        <dbReference type="ARBA" id="ARBA00023136"/>
    </source>
</evidence>
<feature type="region of interest" description="Disordered" evidence="11">
    <location>
        <begin position="82"/>
        <end position="112"/>
    </location>
</feature>
<reference evidence="14" key="1">
    <citation type="journal article" date="2019" name="Int. J. Syst. Evol. Microbiol.">
        <title>The Global Catalogue of Microorganisms (GCM) 10K type strain sequencing project: providing services to taxonomists for standard genome sequencing and annotation.</title>
        <authorList>
            <consortium name="The Broad Institute Genomics Platform"/>
            <consortium name="The Broad Institute Genome Sequencing Center for Infectious Disease"/>
            <person name="Wu L."/>
            <person name="Ma J."/>
        </authorList>
    </citation>
    <scope>NUCLEOTIDE SEQUENCE [LARGE SCALE GENOMIC DNA]</scope>
    <source>
        <strain evidence="14">CCUG 2113</strain>
    </source>
</reference>
<dbReference type="Gene3D" id="3.30.70.100">
    <property type="match status" value="1"/>
</dbReference>
<dbReference type="PROSITE" id="PS00154">
    <property type="entry name" value="ATPASE_E1_E2"/>
    <property type="match status" value="1"/>
</dbReference>
<dbReference type="InterPro" id="IPR059000">
    <property type="entry name" value="ATPase_P-type_domA"/>
</dbReference>
<evidence type="ECO:0000256" key="4">
    <source>
        <dbReference type="ARBA" id="ARBA00022723"/>
    </source>
</evidence>
<comment type="subcellular location">
    <subcellularLocation>
        <location evidence="10">Cell membrane</location>
    </subcellularLocation>
    <subcellularLocation>
        <location evidence="1">Endomembrane system</location>
        <topology evidence="1">Multi-pass membrane protein</topology>
    </subcellularLocation>
</comment>
<dbReference type="Gene3D" id="3.40.1110.10">
    <property type="entry name" value="Calcium-transporting ATPase, cytoplasmic domain N"/>
    <property type="match status" value="1"/>
</dbReference>
<keyword evidence="9 10" id="KW-0472">Membrane</keyword>
<dbReference type="Pfam" id="PF00702">
    <property type="entry name" value="Hydrolase"/>
    <property type="match status" value="1"/>
</dbReference>
<keyword evidence="5 10" id="KW-0547">Nucleotide-binding</keyword>
<feature type="transmembrane region" description="Helical" evidence="10">
    <location>
        <begin position="412"/>
        <end position="433"/>
    </location>
</feature>
<dbReference type="InterPro" id="IPR008250">
    <property type="entry name" value="ATPase_P-typ_transduc_dom_A_sf"/>
</dbReference>
<dbReference type="Pfam" id="PF00122">
    <property type="entry name" value="E1-E2_ATPase"/>
    <property type="match status" value="1"/>
</dbReference>
<dbReference type="EMBL" id="JBHSAJ010000060">
    <property type="protein sequence ID" value="MFC3937024.1"/>
    <property type="molecule type" value="Genomic_DNA"/>
</dbReference>
<dbReference type="PANTHER" id="PTHR43520">
    <property type="entry name" value="ATP7, ISOFORM B"/>
    <property type="match status" value="1"/>
</dbReference>
<dbReference type="SUPFAM" id="SSF81653">
    <property type="entry name" value="Calcium ATPase, transduction domain A"/>
    <property type="match status" value="1"/>
</dbReference>
<feature type="transmembrane region" description="Helical" evidence="10">
    <location>
        <begin position="137"/>
        <end position="154"/>
    </location>
</feature>
<dbReference type="InterPro" id="IPR006121">
    <property type="entry name" value="HMA_dom"/>
</dbReference>
<dbReference type="NCBIfam" id="TIGR01525">
    <property type="entry name" value="ATPase-IB_hvy"/>
    <property type="match status" value="1"/>
</dbReference>
<keyword evidence="10" id="KW-1003">Cell membrane</keyword>
<evidence type="ECO:0000256" key="10">
    <source>
        <dbReference type="RuleBase" id="RU362081"/>
    </source>
</evidence>
<feature type="transmembrane region" description="Helical" evidence="10">
    <location>
        <begin position="232"/>
        <end position="250"/>
    </location>
</feature>
<dbReference type="Proteomes" id="UP001595693">
    <property type="component" value="Unassembled WGS sequence"/>
</dbReference>
<dbReference type="InterPro" id="IPR023214">
    <property type="entry name" value="HAD_sf"/>
</dbReference>
<feature type="transmembrane region" description="Helical" evidence="10">
    <location>
        <begin position="174"/>
        <end position="196"/>
    </location>
</feature>
<dbReference type="CDD" id="cd00371">
    <property type="entry name" value="HMA"/>
    <property type="match status" value="1"/>
</dbReference>
<sequence>MKTSTVEVAEMVSSLSAAGVGRQLEALPGVHHADVNYVAGSATLHYDESKVTLAAIQQSVKDCGYHCRGEMVPAHVCNAANRSAGAPDRSQHAGHASHAGHQPHAEPGKSTANDKAEMMHDMGHAPGMSMQDMARDMRNRFLVALLFAIPVFLYSPMGEMLGDFSAPFGMDRKLFLFVAATGAIAYPGWPFLVAAWRSARNGVANMATLVVLSVGTGYLFSVGATFVYEGEVFYEASAVLLVFILLGHWLEMRARAGASDAIRALMNLAPPMATVLRAGAEVEVPTSEVLAGETVIVKPGGRIPVDGQITEGSSQVDESMLTGESMPVKKVAGDSVIGATINKSGSFRYKATKVGADTALAQIVKLVQEAQNSKAPGQLLADRASQWLVLAAIVIGLLTFAVWFWVLGQPLLFALTLTITVFVIACPDALGLATPMAIMVGTGLGAMNGILFKNASALENATKLTVVVFDKTGTLTVGQPDVVEMVTAPGVSEADLLATAAALEKFSEHPLAHAILKRAGAMPTEVATGFTNVDGQGARASIGPDAVLLGNRKLMQAEGVALDALAAEAARLEGGGRTAVHVARAGRLIGLIAIADAVRPTSKATIVKLQERGVKVAMMTGDNQATADRIGKELGIDIVLAEVLPGQKAAKIKELQDKGNKVGMVGDGINDAPALTQADVGFAIGAGTDVAMESAQVVLMKSDPYDVVGAIELSRATLRKMHQNLWWAVGYNVIAFPVAAGVFYPFTLSPEIAALSMSGSSALVALNALMLKRTKLAGIKLAPSAKARTETARVSAEALT</sequence>
<keyword evidence="4 10" id="KW-0479">Metal-binding</keyword>
<dbReference type="Pfam" id="PF00403">
    <property type="entry name" value="HMA"/>
    <property type="match status" value="1"/>
</dbReference>
<dbReference type="PROSITE" id="PS50846">
    <property type="entry name" value="HMA_2"/>
    <property type="match status" value="1"/>
</dbReference>
<dbReference type="Gene3D" id="2.70.150.10">
    <property type="entry name" value="Calcium-transporting ATPase, cytoplasmic transduction domain A"/>
    <property type="match status" value="1"/>
</dbReference>
<dbReference type="SUPFAM" id="SSF55008">
    <property type="entry name" value="HMA, heavy metal-associated domain"/>
    <property type="match status" value="1"/>
</dbReference>
<name>A0ABV8DEQ1_9BURK</name>
<comment type="similarity">
    <text evidence="2 10">Belongs to the cation transport ATPase (P-type) (TC 3.A.3) family. Type IB subfamily.</text>
</comment>
<evidence type="ECO:0000313" key="14">
    <source>
        <dbReference type="Proteomes" id="UP001595693"/>
    </source>
</evidence>
<dbReference type="SUPFAM" id="SSF56784">
    <property type="entry name" value="HAD-like"/>
    <property type="match status" value="1"/>
</dbReference>
<dbReference type="InterPro" id="IPR018303">
    <property type="entry name" value="ATPase_P-typ_P_site"/>
</dbReference>
<dbReference type="InterPro" id="IPR023298">
    <property type="entry name" value="ATPase_P-typ_TM_dom_sf"/>
</dbReference>
<dbReference type="SFLD" id="SFLDF00027">
    <property type="entry name" value="p-type_atpase"/>
    <property type="match status" value="1"/>
</dbReference>
<feature type="domain" description="HMA" evidence="12">
    <location>
        <begin position="2"/>
        <end position="68"/>
    </location>
</feature>
<dbReference type="InterPro" id="IPR044492">
    <property type="entry name" value="P_typ_ATPase_HD_dom"/>
</dbReference>
<feature type="transmembrane region" description="Helical" evidence="10">
    <location>
        <begin position="752"/>
        <end position="771"/>
    </location>
</feature>
<evidence type="ECO:0000256" key="1">
    <source>
        <dbReference type="ARBA" id="ARBA00004127"/>
    </source>
</evidence>
<feature type="transmembrane region" description="Helical" evidence="10">
    <location>
        <begin position="203"/>
        <end position="226"/>
    </location>
</feature>
<dbReference type="InterPro" id="IPR001757">
    <property type="entry name" value="P_typ_ATPase"/>
</dbReference>
<comment type="caution">
    <text evidence="13">The sequence shown here is derived from an EMBL/GenBank/DDBJ whole genome shotgun (WGS) entry which is preliminary data.</text>
</comment>
<evidence type="ECO:0000256" key="8">
    <source>
        <dbReference type="ARBA" id="ARBA00022989"/>
    </source>
</evidence>
<feature type="transmembrane region" description="Helical" evidence="10">
    <location>
        <begin position="387"/>
        <end position="406"/>
    </location>
</feature>